<evidence type="ECO:0000259" key="2">
    <source>
        <dbReference type="Pfam" id="PF02517"/>
    </source>
</evidence>
<feature type="transmembrane region" description="Helical" evidence="1">
    <location>
        <begin position="97"/>
        <end position="115"/>
    </location>
</feature>
<dbReference type="GO" id="GO:0004175">
    <property type="term" value="F:endopeptidase activity"/>
    <property type="evidence" value="ECO:0007669"/>
    <property type="project" value="UniProtKB-ARBA"/>
</dbReference>
<sequence>MVVQAVIYPPVAALLALAGVRVAAFGPMMAAALLLAHWAALRWVDGRGWDEVALGRPALRPAAIRLGLGAGSLAIAAPTLLLLAIGWLDLAPAPDGGWWATAGSVAAFLLPAALWEELLFRGYPLRVLADAAGAWTGLVVTSVLFGGVHLWNAGATAQSTAVVTLAGFFLGAVLLRTRSLYAAWAAHWGWNWTMAAVFHVAVSGNPFPTPDYRVVDAGPDWATGGSWGPEGGAPAAAAMLGGVALLLRGRRANESATSTAARAPRRTNVE</sequence>
<feature type="transmembrane region" description="Helical" evidence="1">
    <location>
        <begin position="157"/>
        <end position="176"/>
    </location>
</feature>
<feature type="transmembrane region" description="Helical" evidence="1">
    <location>
        <begin position="127"/>
        <end position="151"/>
    </location>
</feature>
<evidence type="ECO:0000256" key="1">
    <source>
        <dbReference type="SAM" id="Phobius"/>
    </source>
</evidence>
<dbReference type="EMBL" id="CADCTU010000824">
    <property type="protein sequence ID" value="CAA9357202.1"/>
    <property type="molecule type" value="Genomic_DNA"/>
</dbReference>
<dbReference type="InterPro" id="IPR003675">
    <property type="entry name" value="Rce1/LyrA-like_dom"/>
</dbReference>
<accession>A0A6J4ME37</accession>
<feature type="transmembrane region" description="Helical" evidence="1">
    <location>
        <begin position="12"/>
        <end position="41"/>
    </location>
</feature>
<dbReference type="Pfam" id="PF02517">
    <property type="entry name" value="Rce1-like"/>
    <property type="match status" value="1"/>
</dbReference>
<proteinExistence type="predicted"/>
<evidence type="ECO:0000313" key="3">
    <source>
        <dbReference type="EMBL" id="CAA9357202.1"/>
    </source>
</evidence>
<feature type="domain" description="CAAX prenyl protease 2/Lysostaphin resistance protein A-like" evidence="2">
    <location>
        <begin position="102"/>
        <end position="192"/>
    </location>
</feature>
<feature type="transmembrane region" description="Helical" evidence="1">
    <location>
        <begin position="62"/>
        <end position="85"/>
    </location>
</feature>
<organism evidence="3">
    <name type="scientific">uncultured Gemmatimonadaceae bacterium</name>
    <dbReference type="NCBI Taxonomy" id="246130"/>
    <lineage>
        <taxon>Bacteria</taxon>
        <taxon>Pseudomonadati</taxon>
        <taxon>Gemmatimonadota</taxon>
        <taxon>Gemmatimonadia</taxon>
        <taxon>Gemmatimonadales</taxon>
        <taxon>Gemmatimonadaceae</taxon>
        <taxon>environmental samples</taxon>
    </lineage>
</organism>
<dbReference type="GO" id="GO:0080120">
    <property type="term" value="P:CAAX-box protein maturation"/>
    <property type="evidence" value="ECO:0007669"/>
    <property type="project" value="UniProtKB-ARBA"/>
</dbReference>
<dbReference type="PANTHER" id="PTHR39430:SF1">
    <property type="entry name" value="PROTEASE"/>
    <property type="match status" value="1"/>
</dbReference>
<reference evidence="3" key="1">
    <citation type="submission" date="2020-02" db="EMBL/GenBank/DDBJ databases">
        <authorList>
            <person name="Meier V. D."/>
        </authorList>
    </citation>
    <scope>NUCLEOTIDE SEQUENCE</scope>
    <source>
        <strain evidence="3">AVDCRST_MAG11</strain>
    </source>
</reference>
<feature type="transmembrane region" description="Helical" evidence="1">
    <location>
        <begin position="188"/>
        <end position="207"/>
    </location>
</feature>
<dbReference type="PANTHER" id="PTHR39430">
    <property type="entry name" value="MEMBRANE-ASSOCIATED PROTEASE-RELATED"/>
    <property type="match status" value="1"/>
</dbReference>
<keyword evidence="1" id="KW-1133">Transmembrane helix</keyword>
<name>A0A6J4ME37_9BACT</name>
<protein>
    <recommendedName>
        <fullName evidence="2">CAAX prenyl protease 2/Lysostaphin resistance protein A-like domain-containing protein</fullName>
    </recommendedName>
</protein>
<keyword evidence="1" id="KW-0812">Transmembrane</keyword>
<gene>
    <name evidence="3" type="ORF">AVDCRST_MAG11-3882</name>
</gene>
<feature type="transmembrane region" description="Helical" evidence="1">
    <location>
        <begin position="227"/>
        <end position="247"/>
    </location>
</feature>
<keyword evidence="1" id="KW-0472">Membrane</keyword>
<dbReference type="AlphaFoldDB" id="A0A6J4ME37"/>